<name>A0A9Q3ENL7_9BASI</name>
<dbReference type="GO" id="GO:0005829">
    <property type="term" value="C:cytosol"/>
    <property type="evidence" value="ECO:0007669"/>
    <property type="project" value="TreeGrafter"/>
</dbReference>
<dbReference type="SUPFAM" id="SSF56801">
    <property type="entry name" value="Acetyl-CoA synthetase-like"/>
    <property type="match status" value="1"/>
</dbReference>
<dbReference type="NCBIfam" id="TIGR02188">
    <property type="entry name" value="Ac_CoA_lig_AcsA"/>
    <property type="match status" value="1"/>
</dbReference>
<dbReference type="EC" id="6.2.1.1" evidence="5"/>
<evidence type="ECO:0000256" key="1">
    <source>
        <dbReference type="ARBA" id="ARBA00006432"/>
    </source>
</evidence>
<dbReference type="Pfam" id="PF16177">
    <property type="entry name" value="ACAS_N"/>
    <property type="match status" value="1"/>
</dbReference>
<evidence type="ECO:0000259" key="8">
    <source>
        <dbReference type="Pfam" id="PF16177"/>
    </source>
</evidence>
<dbReference type="NCBIfam" id="NF001208">
    <property type="entry name" value="PRK00174.1"/>
    <property type="match status" value="1"/>
</dbReference>
<reference evidence="9" key="1">
    <citation type="submission" date="2021-03" db="EMBL/GenBank/DDBJ databases">
        <title>Draft genome sequence of rust myrtle Austropuccinia psidii MF-1, a brazilian biotype.</title>
        <authorList>
            <person name="Quecine M.C."/>
            <person name="Pachon D.M.R."/>
            <person name="Bonatelli M.L."/>
            <person name="Correr F.H."/>
            <person name="Franceschini L.M."/>
            <person name="Leite T.F."/>
            <person name="Margarido G.R.A."/>
            <person name="Almeida C.A."/>
            <person name="Ferrarezi J.A."/>
            <person name="Labate C.A."/>
        </authorList>
    </citation>
    <scope>NUCLEOTIDE SEQUENCE</scope>
    <source>
        <strain evidence="9">MF-1</strain>
    </source>
</reference>
<dbReference type="PANTHER" id="PTHR24095:SF14">
    <property type="entry name" value="ACETYL-COENZYME A SYNTHETASE 1"/>
    <property type="match status" value="1"/>
</dbReference>
<dbReference type="Proteomes" id="UP000765509">
    <property type="component" value="Unassembled WGS sequence"/>
</dbReference>
<dbReference type="InterPro" id="IPR025110">
    <property type="entry name" value="AMP-bd_C"/>
</dbReference>
<gene>
    <name evidence="9" type="ORF">O181_064793</name>
</gene>
<dbReference type="InterPro" id="IPR020845">
    <property type="entry name" value="AMP-binding_CS"/>
</dbReference>
<dbReference type="EMBL" id="AVOT02031529">
    <property type="protein sequence ID" value="MBW0525078.1"/>
    <property type="molecule type" value="Genomic_DNA"/>
</dbReference>
<dbReference type="GO" id="GO:0016208">
    <property type="term" value="F:AMP binding"/>
    <property type="evidence" value="ECO:0007669"/>
    <property type="project" value="InterPro"/>
</dbReference>
<dbReference type="InterPro" id="IPR011904">
    <property type="entry name" value="Ac_CoA_lig"/>
</dbReference>
<dbReference type="InterPro" id="IPR045851">
    <property type="entry name" value="AMP-bd_C_sf"/>
</dbReference>
<dbReference type="PROSITE" id="PS00455">
    <property type="entry name" value="AMP_BINDING"/>
    <property type="match status" value="1"/>
</dbReference>
<evidence type="ECO:0000259" key="6">
    <source>
        <dbReference type="Pfam" id="PF00501"/>
    </source>
</evidence>
<comment type="caution">
    <text evidence="9">The sequence shown here is derived from an EMBL/GenBank/DDBJ whole genome shotgun (WGS) entry which is preliminary data.</text>
</comment>
<comment type="catalytic activity">
    <reaction evidence="5">
        <text>acetate + ATP + CoA = acetyl-CoA + AMP + diphosphate</text>
        <dbReference type="Rhea" id="RHEA:23176"/>
        <dbReference type="ChEBI" id="CHEBI:30089"/>
        <dbReference type="ChEBI" id="CHEBI:30616"/>
        <dbReference type="ChEBI" id="CHEBI:33019"/>
        <dbReference type="ChEBI" id="CHEBI:57287"/>
        <dbReference type="ChEBI" id="CHEBI:57288"/>
        <dbReference type="ChEBI" id="CHEBI:456215"/>
        <dbReference type="EC" id="6.2.1.1"/>
    </reaction>
</comment>
<dbReference type="Gene3D" id="3.40.50.12780">
    <property type="entry name" value="N-terminal domain of ligase-like"/>
    <property type="match status" value="1"/>
</dbReference>
<dbReference type="InterPro" id="IPR000873">
    <property type="entry name" value="AMP-dep_synth/lig_dom"/>
</dbReference>
<keyword evidence="2 5" id="KW-0436">Ligase</keyword>
<protein>
    <recommendedName>
        <fullName evidence="5">Acetyl-coenzyme A synthetase</fullName>
        <ecNumber evidence="5">6.2.1.1</ecNumber>
    </recommendedName>
</protein>
<evidence type="ECO:0000256" key="3">
    <source>
        <dbReference type="ARBA" id="ARBA00022741"/>
    </source>
</evidence>
<dbReference type="GO" id="GO:0003987">
    <property type="term" value="F:acetate-CoA ligase activity"/>
    <property type="evidence" value="ECO:0007669"/>
    <property type="project" value="UniProtKB-UniRule"/>
</dbReference>
<dbReference type="GO" id="GO:0019427">
    <property type="term" value="P:acetyl-CoA biosynthetic process from acetate"/>
    <property type="evidence" value="ECO:0007669"/>
    <property type="project" value="InterPro"/>
</dbReference>
<comment type="similarity">
    <text evidence="1 5">Belongs to the ATP-dependent AMP-binding enzyme family.</text>
</comment>
<dbReference type="InterPro" id="IPR042099">
    <property type="entry name" value="ANL_N_sf"/>
</dbReference>
<dbReference type="Pfam" id="PF00501">
    <property type="entry name" value="AMP-binding"/>
    <property type="match status" value="1"/>
</dbReference>
<keyword evidence="10" id="KW-1185">Reference proteome</keyword>
<sequence>MYNRLNKSHPLPWAPIKLIKFCNIGNGHSNLRRRCRWHNYFEGRSRRIQSTKLKIIKKISFAMIQVSKLPIPIKTNSNYLKQEGNHHHENSSGPTPATKTWPIPFLDSSEFMSQYKASLDQSDQFWDAKAKELIHWNRDYSTVYQGNFQSGNSVWFKDGGLNAAYNCLDRWASKFPNRTAIIWVAEDDRDSLELSYQEVFEQVCKLSNLLKSFGVKKGDTVAIYLPMIPAAVISFLACARIGAIHSVVFAGFSAESLRDRILDARAKVVLTADEGKRGGKTIGIKKIVDEALDLINDHDIAKNVLVYPRTGSKVNMKQGRDIPWIEACSLQKSFCPIEIMDSEDPLFILYTSGSTGKPKGLVHTTAGYLLGAALTVKYVFDVHEGDRFACMADVGWITGHTYIVYGPLMNGVSTTVFESTPIYPTPSRYWETVAKYRLTQFYTAPTAIRLLQKLGTNHVDGHDLSSLRTIGSVGEPINPEAWKWYDDHVGKNECAVVDTYWQTETGSIIISPLPGATEAKPGSATLPFFGIDVGILEPTTGKEIQATGEGVLVIKRPWPSMARTIFGDHQRFIETYFKPYPGYYFTGDGAERDSDGYYWIKGRVDDVLNVSGHRLSTAEIESAIAQHPWVGENAVVGAPDETTGQTIHAFVILKAERKSIEMTNGTKANENDMSQLKTSIINQVRKAIGPFAHPKKIMIVNDLPKTRSGKIMRRILRKIASGDLDDFGDLSTLSNPQIVHEIILQEQEQ</sequence>
<dbReference type="InterPro" id="IPR032387">
    <property type="entry name" value="ACAS_N"/>
</dbReference>
<organism evidence="9 10">
    <name type="scientific">Austropuccinia psidii MF-1</name>
    <dbReference type="NCBI Taxonomy" id="1389203"/>
    <lineage>
        <taxon>Eukaryota</taxon>
        <taxon>Fungi</taxon>
        <taxon>Dikarya</taxon>
        <taxon>Basidiomycota</taxon>
        <taxon>Pucciniomycotina</taxon>
        <taxon>Pucciniomycetes</taxon>
        <taxon>Pucciniales</taxon>
        <taxon>Sphaerophragmiaceae</taxon>
        <taxon>Austropuccinia</taxon>
    </lineage>
</organism>
<evidence type="ECO:0000313" key="10">
    <source>
        <dbReference type="Proteomes" id="UP000765509"/>
    </source>
</evidence>
<evidence type="ECO:0000256" key="5">
    <source>
        <dbReference type="RuleBase" id="RU361147"/>
    </source>
</evidence>
<dbReference type="FunFam" id="3.40.50.12780:FF:000001">
    <property type="entry name" value="Acetyl-coenzyme A synthetase"/>
    <property type="match status" value="1"/>
</dbReference>
<dbReference type="AlphaFoldDB" id="A0A9Q3ENL7"/>
<evidence type="ECO:0000259" key="7">
    <source>
        <dbReference type="Pfam" id="PF13193"/>
    </source>
</evidence>
<evidence type="ECO:0000256" key="4">
    <source>
        <dbReference type="ARBA" id="ARBA00022840"/>
    </source>
</evidence>
<accession>A0A9Q3ENL7</accession>
<dbReference type="Gene3D" id="3.30.300.30">
    <property type="match status" value="1"/>
</dbReference>
<feature type="domain" description="AMP-dependent synthetase/ligase" evidence="6">
    <location>
        <begin position="168"/>
        <end position="558"/>
    </location>
</feature>
<proteinExistence type="inferred from homology"/>
<feature type="domain" description="Acetyl-coenzyme A synthetase N-terminal" evidence="8">
    <location>
        <begin position="114"/>
        <end position="167"/>
    </location>
</feature>
<keyword evidence="4 5" id="KW-0067">ATP-binding</keyword>
<dbReference type="OrthoDB" id="1706066at2759"/>
<dbReference type="CDD" id="cd05966">
    <property type="entry name" value="ACS"/>
    <property type="match status" value="1"/>
</dbReference>
<evidence type="ECO:0000313" key="9">
    <source>
        <dbReference type="EMBL" id="MBW0525078.1"/>
    </source>
</evidence>
<dbReference type="GO" id="GO:0005524">
    <property type="term" value="F:ATP binding"/>
    <property type="evidence" value="ECO:0007669"/>
    <property type="project" value="UniProtKB-UniRule"/>
</dbReference>
<feature type="domain" description="AMP-binding enzyme C-terminal" evidence="7">
    <location>
        <begin position="619"/>
        <end position="710"/>
    </location>
</feature>
<evidence type="ECO:0000256" key="2">
    <source>
        <dbReference type="ARBA" id="ARBA00022598"/>
    </source>
</evidence>
<keyword evidence="3 5" id="KW-0547">Nucleotide-binding</keyword>
<dbReference type="Pfam" id="PF13193">
    <property type="entry name" value="AMP-binding_C"/>
    <property type="match status" value="1"/>
</dbReference>
<dbReference type="PANTHER" id="PTHR24095">
    <property type="entry name" value="ACETYL-COENZYME A SYNTHETASE"/>
    <property type="match status" value="1"/>
</dbReference>